<dbReference type="InterPro" id="IPR025166">
    <property type="entry name" value="Integrase_DNA_bind_dom"/>
</dbReference>
<feature type="domain" description="Tyr recombinase" evidence="6">
    <location>
        <begin position="219"/>
        <end position="394"/>
    </location>
</feature>
<evidence type="ECO:0000313" key="9">
    <source>
        <dbReference type="Proteomes" id="UP001597102"/>
    </source>
</evidence>
<comment type="similarity">
    <text evidence="1">Belongs to the 'phage' integrase family.</text>
</comment>
<dbReference type="PANTHER" id="PTHR30629:SF2">
    <property type="entry name" value="PROPHAGE INTEGRASE INTS-RELATED"/>
    <property type="match status" value="1"/>
</dbReference>
<feature type="domain" description="Core-binding (CB)" evidence="7">
    <location>
        <begin position="101"/>
        <end position="199"/>
    </location>
</feature>
<dbReference type="Pfam" id="PF13356">
    <property type="entry name" value="Arm-DNA-bind_3"/>
    <property type="match status" value="1"/>
</dbReference>
<evidence type="ECO:0000256" key="4">
    <source>
        <dbReference type="ARBA" id="ARBA00023172"/>
    </source>
</evidence>
<dbReference type="InterPro" id="IPR010998">
    <property type="entry name" value="Integrase_recombinase_N"/>
</dbReference>
<dbReference type="InterPro" id="IPR013762">
    <property type="entry name" value="Integrase-like_cat_sf"/>
</dbReference>
<proteinExistence type="inferred from homology"/>
<keyword evidence="4" id="KW-0233">DNA recombination</keyword>
<dbReference type="InterPro" id="IPR002104">
    <property type="entry name" value="Integrase_catalytic"/>
</dbReference>
<dbReference type="RefSeq" id="WP_379083911.1">
    <property type="nucleotide sequence ID" value="NZ_JBHTJO010000001.1"/>
</dbReference>
<dbReference type="Gene3D" id="3.30.160.390">
    <property type="entry name" value="Integrase, DNA-binding domain"/>
    <property type="match status" value="1"/>
</dbReference>
<evidence type="ECO:0000259" key="6">
    <source>
        <dbReference type="PROSITE" id="PS51898"/>
    </source>
</evidence>
<dbReference type="Pfam" id="PF14659">
    <property type="entry name" value="Phage_int_SAM_3"/>
    <property type="match status" value="1"/>
</dbReference>
<dbReference type="SUPFAM" id="SSF56349">
    <property type="entry name" value="DNA breaking-rejoining enzymes"/>
    <property type="match status" value="1"/>
</dbReference>
<dbReference type="CDD" id="cd00796">
    <property type="entry name" value="INT_Rci_Hp1_C"/>
    <property type="match status" value="1"/>
</dbReference>
<evidence type="ECO:0000256" key="1">
    <source>
        <dbReference type="ARBA" id="ARBA00008857"/>
    </source>
</evidence>
<dbReference type="PANTHER" id="PTHR30629">
    <property type="entry name" value="PROPHAGE INTEGRASE"/>
    <property type="match status" value="1"/>
</dbReference>
<keyword evidence="9" id="KW-1185">Reference proteome</keyword>
<comment type="caution">
    <text evidence="8">The sequence shown here is derived from an EMBL/GenBank/DDBJ whole genome shotgun (WGS) entry which is preliminary data.</text>
</comment>
<keyword evidence="2" id="KW-0229">DNA integration</keyword>
<dbReference type="Gene3D" id="1.10.443.10">
    <property type="entry name" value="Intergrase catalytic core"/>
    <property type="match status" value="1"/>
</dbReference>
<protein>
    <submittedName>
        <fullName evidence="8">Tyrosine-type recombinase/integrase</fullName>
    </submittedName>
</protein>
<organism evidence="8 9">
    <name type="scientific">Methyloligella solikamskensis</name>
    <dbReference type="NCBI Taxonomy" id="1177756"/>
    <lineage>
        <taxon>Bacteria</taxon>
        <taxon>Pseudomonadati</taxon>
        <taxon>Pseudomonadota</taxon>
        <taxon>Alphaproteobacteria</taxon>
        <taxon>Hyphomicrobiales</taxon>
        <taxon>Hyphomicrobiaceae</taxon>
        <taxon>Methyloligella</taxon>
    </lineage>
</organism>
<dbReference type="InterPro" id="IPR050808">
    <property type="entry name" value="Phage_Integrase"/>
</dbReference>
<dbReference type="InterPro" id="IPR004107">
    <property type="entry name" value="Integrase_SAM-like_N"/>
</dbReference>
<dbReference type="Pfam" id="PF00589">
    <property type="entry name" value="Phage_integrase"/>
    <property type="match status" value="1"/>
</dbReference>
<dbReference type="InterPro" id="IPR044068">
    <property type="entry name" value="CB"/>
</dbReference>
<reference evidence="9" key="1">
    <citation type="journal article" date="2019" name="Int. J. Syst. Evol. Microbiol.">
        <title>The Global Catalogue of Microorganisms (GCM) 10K type strain sequencing project: providing services to taxonomists for standard genome sequencing and annotation.</title>
        <authorList>
            <consortium name="The Broad Institute Genomics Platform"/>
            <consortium name="The Broad Institute Genome Sequencing Center for Infectious Disease"/>
            <person name="Wu L."/>
            <person name="Ma J."/>
        </authorList>
    </citation>
    <scope>NUCLEOTIDE SEQUENCE [LARGE SCALE GENOMIC DNA]</scope>
    <source>
        <strain evidence="9">CCUG 61697</strain>
    </source>
</reference>
<evidence type="ECO:0000256" key="2">
    <source>
        <dbReference type="ARBA" id="ARBA00022908"/>
    </source>
</evidence>
<dbReference type="EMBL" id="JBHTJO010000001">
    <property type="protein sequence ID" value="MFD0985502.1"/>
    <property type="molecule type" value="Genomic_DNA"/>
</dbReference>
<evidence type="ECO:0000256" key="3">
    <source>
        <dbReference type="ARBA" id="ARBA00023125"/>
    </source>
</evidence>
<name>A0ABW3J7G1_9HYPH</name>
<sequence>MSKKLSKSVVDRAQPKAGDYFIWDGELKGFGVKIAKGGRKTYVCKYRAGRGRSAPTRRMTIGAHGSPWTTDQARAEARKVLGRAINGADPARERQEAKKQITVAELCDLYLEQGTGTKKPSTLATDRGRIERHIKPLLGKKKVPDVTRADIKRFLQDIASGKTANDEKTGPRGRAIVKGGKGTATRTVGLLGGIFSFAFDSGLITENPVRGVKRFPDNKGQRYLSQNELASLGQAFDKAAEEDTNPFAVAILKLLIFTGARRGEIEALKWKEVDLEAGYLRLADSKTGQKAILLSAGALEVLSQVQRFEGREHVFPSSSGDGYFVGTPKAWRKIREAAGLADVRIHDLRHSFASIAVSGGASLPIVGALLGHSDSSTTQRYAHLHDDPLKAASEAAGHKISASLSGGMRELRPVRDSTE</sequence>
<gene>
    <name evidence="8" type="ORF">ACFQ2F_00115</name>
</gene>
<dbReference type="InterPro" id="IPR011010">
    <property type="entry name" value="DNA_brk_join_enz"/>
</dbReference>
<dbReference type="Proteomes" id="UP001597102">
    <property type="component" value="Unassembled WGS sequence"/>
</dbReference>
<evidence type="ECO:0000313" key="8">
    <source>
        <dbReference type="EMBL" id="MFD0985502.1"/>
    </source>
</evidence>
<dbReference type="Gene3D" id="1.10.150.130">
    <property type="match status" value="1"/>
</dbReference>
<evidence type="ECO:0000256" key="5">
    <source>
        <dbReference type="PROSITE-ProRule" id="PRU01248"/>
    </source>
</evidence>
<dbReference type="PROSITE" id="PS51900">
    <property type="entry name" value="CB"/>
    <property type="match status" value="1"/>
</dbReference>
<dbReference type="PROSITE" id="PS51898">
    <property type="entry name" value="TYR_RECOMBINASE"/>
    <property type="match status" value="1"/>
</dbReference>
<dbReference type="InterPro" id="IPR038488">
    <property type="entry name" value="Integrase_DNA-bd_sf"/>
</dbReference>
<evidence type="ECO:0000259" key="7">
    <source>
        <dbReference type="PROSITE" id="PS51900"/>
    </source>
</evidence>
<keyword evidence="3 5" id="KW-0238">DNA-binding</keyword>
<accession>A0ABW3J7G1</accession>